<dbReference type="Gene3D" id="3.40.30.10">
    <property type="entry name" value="Glutaredoxin"/>
    <property type="match status" value="1"/>
</dbReference>
<dbReference type="Pfam" id="PF01323">
    <property type="entry name" value="DSBA"/>
    <property type="match status" value="1"/>
</dbReference>
<proteinExistence type="predicted"/>
<name>A0A4R3JGF7_9PROT</name>
<dbReference type="GO" id="GO:0016491">
    <property type="term" value="F:oxidoreductase activity"/>
    <property type="evidence" value="ECO:0007669"/>
    <property type="project" value="InterPro"/>
</dbReference>
<dbReference type="InterPro" id="IPR036249">
    <property type="entry name" value="Thioredoxin-like_sf"/>
</dbReference>
<dbReference type="SUPFAM" id="SSF52833">
    <property type="entry name" value="Thioredoxin-like"/>
    <property type="match status" value="1"/>
</dbReference>
<reference evidence="2 3" key="1">
    <citation type="submission" date="2019-03" db="EMBL/GenBank/DDBJ databases">
        <title>Genomic Encyclopedia of Type Strains, Phase IV (KMG-IV): sequencing the most valuable type-strain genomes for metagenomic binning, comparative biology and taxonomic classification.</title>
        <authorList>
            <person name="Goeker M."/>
        </authorList>
    </citation>
    <scope>NUCLEOTIDE SEQUENCE [LARGE SCALE GENOMIC DNA]</scope>
    <source>
        <strain evidence="2 3">DSM 101688</strain>
    </source>
</reference>
<dbReference type="GO" id="GO:0016853">
    <property type="term" value="F:isomerase activity"/>
    <property type="evidence" value="ECO:0007669"/>
    <property type="project" value="UniProtKB-KW"/>
</dbReference>
<organism evidence="2 3">
    <name type="scientific">Varunaivibrio sulfuroxidans</name>
    <dbReference type="NCBI Taxonomy" id="1773489"/>
    <lineage>
        <taxon>Bacteria</taxon>
        <taxon>Pseudomonadati</taxon>
        <taxon>Pseudomonadota</taxon>
        <taxon>Alphaproteobacteria</taxon>
        <taxon>Rhodospirillales</taxon>
        <taxon>Magnetovibrionaceae</taxon>
        <taxon>Varunaivibrio</taxon>
    </lineage>
</organism>
<keyword evidence="3" id="KW-1185">Reference proteome</keyword>
<dbReference type="EMBL" id="SLZW01000002">
    <property type="protein sequence ID" value="TCS64383.1"/>
    <property type="molecule type" value="Genomic_DNA"/>
</dbReference>
<dbReference type="InterPro" id="IPR001853">
    <property type="entry name" value="DSBA-like_thioredoxin_dom"/>
</dbReference>
<comment type="caution">
    <text evidence="2">The sequence shown here is derived from an EMBL/GenBank/DDBJ whole genome shotgun (WGS) entry which is preliminary data.</text>
</comment>
<gene>
    <name evidence="2" type="ORF">EDD55_102429</name>
</gene>
<sequence>MHRISVPGDEFNERLKRAKLFSIKENGSEVGLTTTPNTRAAKMDIDVVFEPICPWSFIGKRRLEQALRKRLDVSCAVHWRPFLLNPAMPMTGMAQDEYMVYRFSTLERARHIYQTLEETGRSLGISFNFAAMKRAPNTINAHRLVMKGRAFGLEDRLVEGLFQAYFLEIRDISDKTVLRDIAKEAGMSARDFQAVWEDRNAITKILQANADLHDQGISGIPTYIFNQRMVLSGAQSPEALLRLMDAAHEADILFQTIA</sequence>
<dbReference type="Proteomes" id="UP000295304">
    <property type="component" value="Unassembled WGS sequence"/>
</dbReference>
<dbReference type="CDD" id="cd03024">
    <property type="entry name" value="DsbA_FrnE"/>
    <property type="match status" value="1"/>
</dbReference>
<dbReference type="OrthoDB" id="9799122at2"/>
<evidence type="ECO:0000313" key="2">
    <source>
        <dbReference type="EMBL" id="TCS64383.1"/>
    </source>
</evidence>
<keyword evidence="2" id="KW-0413">Isomerase</keyword>
<dbReference type="PANTHER" id="PTHR13887">
    <property type="entry name" value="GLUTATHIONE S-TRANSFERASE KAPPA"/>
    <property type="match status" value="1"/>
</dbReference>
<accession>A0A4R3JGF7</accession>
<protein>
    <submittedName>
        <fullName evidence="2">Putative DsbA family dithiol-disulfide isomerase</fullName>
    </submittedName>
</protein>
<dbReference type="PANTHER" id="PTHR13887:SF41">
    <property type="entry name" value="THIOREDOXIN SUPERFAMILY PROTEIN"/>
    <property type="match status" value="1"/>
</dbReference>
<dbReference type="AlphaFoldDB" id="A0A4R3JGF7"/>
<feature type="domain" description="DSBA-like thioredoxin" evidence="1">
    <location>
        <begin position="45"/>
        <end position="242"/>
    </location>
</feature>
<evidence type="ECO:0000313" key="3">
    <source>
        <dbReference type="Proteomes" id="UP000295304"/>
    </source>
</evidence>
<evidence type="ECO:0000259" key="1">
    <source>
        <dbReference type="Pfam" id="PF01323"/>
    </source>
</evidence>